<feature type="signal peptide" evidence="6">
    <location>
        <begin position="1"/>
        <end position="21"/>
    </location>
</feature>
<keyword evidence="2" id="KW-0378">Hydrolase</keyword>
<evidence type="ECO:0000313" key="8">
    <source>
        <dbReference type="EMBL" id="PPQ70567.1"/>
    </source>
</evidence>
<name>A0A409VWE2_PSICY</name>
<feature type="compositionally biased region" description="Low complexity" evidence="5">
    <location>
        <begin position="80"/>
        <end position="89"/>
    </location>
</feature>
<dbReference type="GO" id="GO:0046872">
    <property type="term" value="F:metal ion binding"/>
    <property type="evidence" value="ECO:0007669"/>
    <property type="project" value="UniProtKB-KW"/>
</dbReference>
<dbReference type="AlphaFoldDB" id="A0A409VWE2"/>
<dbReference type="InterPro" id="IPR029052">
    <property type="entry name" value="Metallo-depent_PP-like"/>
</dbReference>
<evidence type="ECO:0000256" key="6">
    <source>
        <dbReference type="SAM" id="SignalP"/>
    </source>
</evidence>
<comment type="catalytic activity">
    <reaction evidence="4">
        <text>O-phospho-L-threonyl-[protein] + H2O = L-threonyl-[protein] + phosphate</text>
        <dbReference type="Rhea" id="RHEA:47004"/>
        <dbReference type="Rhea" id="RHEA-COMP:11060"/>
        <dbReference type="Rhea" id="RHEA-COMP:11605"/>
        <dbReference type="ChEBI" id="CHEBI:15377"/>
        <dbReference type="ChEBI" id="CHEBI:30013"/>
        <dbReference type="ChEBI" id="CHEBI:43474"/>
        <dbReference type="ChEBI" id="CHEBI:61977"/>
        <dbReference type="EC" id="3.1.3.16"/>
    </reaction>
</comment>
<evidence type="ECO:0000259" key="7">
    <source>
        <dbReference type="SMART" id="SM00156"/>
    </source>
</evidence>
<dbReference type="PANTHER" id="PTHR45619">
    <property type="entry name" value="SERINE/THREONINE-PROTEIN PHOSPHATASE PP2A-RELATED"/>
    <property type="match status" value="1"/>
</dbReference>
<comment type="caution">
    <text evidence="8">The sequence shown here is derived from an EMBL/GenBank/DDBJ whole genome shotgun (WGS) entry which is preliminary data.</text>
</comment>
<dbReference type="InterPro" id="IPR047129">
    <property type="entry name" value="PPA2-like"/>
</dbReference>
<keyword evidence="1" id="KW-0479">Metal-binding</keyword>
<protein>
    <recommendedName>
        <fullName evidence="7">Serine/threonine specific protein phosphatases domain-containing protein</fullName>
    </recommendedName>
</protein>
<dbReference type="SMART" id="SM00156">
    <property type="entry name" value="PP2Ac"/>
    <property type="match status" value="1"/>
</dbReference>
<evidence type="ECO:0000256" key="5">
    <source>
        <dbReference type="SAM" id="MobiDB-lite"/>
    </source>
</evidence>
<organism evidence="8 9">
    <name type="scientific">Psilocybe cyanescens</name>
    <dbReference type="NCBI Taxonomy" id="93625"/>
    <lineage>
        <taxon>Eukaryota</taxon>
        <taxon>Fungi</taxon>
        <taxon>Dikarya</taxon>
        <taxon>Basidiomycota</taxon>
        <taxon>Agaricomycotina</taxon>
        <taxon>Agaricomycetes</taxon>
        <taxon>Agaricomycetidae</taxon>
        <taxon>Agaricales</taxon>
        <taxon>Agaricineae</taxon>
        <taxon>Strophariaceae</taxon>
        <taxon>Psilocybe</taxon>
    </lineage>
</organism>
<feature type="domain" description="Serine/threonine specific protein phosphatases" evidence="7">
    <location>
        <begin position="27"/>
        <end position="263"/>
    </location>
</feature>
<sequence>MRMAALHKSSSLFLPTTAVLSQSSPPTPEQHSCETIAQVQAQVDAENTIPAVSYKLAAAIAGSPPTDSTLKKPLKPALITSTNRSSNNTHTRRSSLNPPLKSILKTRYPDRVTLLCENNKSRQIMYTGSTSICDRDCDRASASHHRLGYNAAAETSFIIDGETLCAHGGLSPEIRMLNSIWSLSRAREIPHEGGSFVCNHVNALSLIARTHQLVQESYKYMFNVQLVTVWSATNYCYRCRNLSGIMTVRDGGERTFEVIEAAVENEWDVSRGMRGGGMAGGMGAGVEGGFAGRRDRSIEMAGVLKANTAP</sequence>
<accession>A0A409VWE2</accession>
<dbReference type="STRING" id="93625.A0A409VWE2"/>
<dbReference type="EMBL" id="NHYD01003898">
    <property type="protein sequence ID" value="PPQ70567.1"/>
    <property type="molecule type" value="Genomic_DNA"/>
</dbReference>
<dbReference type="GO" id="GO:0004722">
    <property type="term" value="F:protein serine/threonine phosphatase activity"/>
    <property type="evidence" value="ECO:0007669"/>
    <property type="project" value="UniProtKB-EC"/>
</dbReference>
<evidence type="ECO:0000256" key="3">
    <source>
        <dbReference type="ARBA" id="ARBA00023211"/>
    </source>
</evidence>
<evidence type="ECO:0000256" key="1">
    <source>
        <dbReference type="ARBA" id="ARBA00022723"/>
    </source>
</evidence>
<reference evidence="8 9" key="1">
    <citation type="journal article" date="2018" name="Evol. Lett.">
        <title>Horizontal gene cluster transfer increased hallucinogenic mushroom diversity.</title>
        <authorList>
            <person name="Reynolds H.T."/>
            <person name="Vijayakumar V."/>
            <person name="Gluck-Thaler E."/>
            <person name="Korotkin H.B."/>
            <person name="Matheny P.B."/>
            <person name="Slot J.C."/>
        </authorList>
    </citation>
    <scope>NUCLEOTIDE SEQUENCE [LARGE SCALE GENOMIC DNA]</scope>
    <source>
        <strain evidence="8 9">2631</strain>
    </source>
</reference>
<feature type="chain" id="PRO_5019141401" description="Serine/threonine specific protein phosphatases domain-containing protein" evidence="6">
    <location>
        <begin position="22"/>
        <end position="310"/>
    </location>
</feature>
<dbReference type="InterPro" id="IPR006186">
    <property type="entry name" value="Ser/Thr-sp_prot-phosphatase"/>
</dbReference>
<dbReference type="Gene3D" id="3.60.21.10">
    <property type="match status" value="1"/>
</dbReference>
<evidence type="ECO:0000256" key="4">
    <source>
        <dbReference type="ARBA" id="ARBA00048336"/>
    </source>
</evidence>
<dbReference type="SUPFAM" id="SSF56300">
    <property type="entry name" value="Metallo-dependent phosphatases"/>
    <property type="match status" value="1"/>
</dbReference>
<feature type="region of interest" description="Disordered" evidence="5">
    <location>
        <begin position="78"/>
        <end position="101"/>
    </location>
</feature>
<dbReference type="Proteomes" id="UP000283269">
    <property type="component" value="Unassembled WGS sequence"/>
</dbReference>
<dbReference type="PRINTS" id="PR00114">
    <property type="entry name" value="STPHPHTASE"/>
</dbReference>
<keyword evidence="3" id="KW-0464">Manganese</keyword>
<evidence type="ECO:0000256" key="2">
    <source>
        <dbReference type="ARBA" id="ARBA00022801"/>
    </source>
</evidence>
<keyword evidence="9" id="KW-1185">Reference proteome</keyword>
<proteinExistence type="predicted"/>
<gene>
    <name evidence="8" type="ORF">CVT25_012037</name>
</gene>
<dbReference type="InParanoid" id="A0A409VWE2"/>
<evidence type="ECO:0000313" key="9">
    <source>
        <dbReference type="Proteomes" id="UP000283269"/>
    </source>
</evidence>
<keyword evidence="6" id="KW-0732">Signal</keyword>